<dbReference type="InterPro" id="IPR052055">
    <property type="entry name" value="Hepadnavirus_pol/RT"/>
</dbReference>
<feature type="non-terminal residue" evidence="1">
    <location>
        <position position="164"/>
    </location>
</feature>
<reference evidence="1 3" key="1">
    <citation type="journal article" date="2018" name="Biotechnol. Biofuels">
        <title>Integrative visual omics of the white-rot fungus Polyporus brumalis exposes the biotechnological potential of its oxidative enzymes for delignifying raw plant biomass.</title>
        <authorList>
            <person name="Miyauchi S."/>
            <person name="Rancon A."/>
            <person name="Drula E."/>
            <person name="Hage H."/>
            <person name="Chaduli D."/>
            <person name="Favel A."/>
            <person name="Grisel S."/>
            <person name="Henrissat B."/>
            <person name="Herpoel-Gimbert I."/>
            <person name="Ruiz-Duenas F.J."/>
            <person name="Chevret D."/>
            <person name="Hainaut M."/>
            <person name="Lin J."/>
            <person name="Wang M."/>
            <person name="Pangilinan J."/>
            <person name="Lipzen A."/>
            <person name="Lesage-Meessen L."/>
            <person name="Navarro D."/>
            <person name="Riley R."/>
            <person name="Grigoriev I.V."/>
            <person name="Zhou S."/>
            <person name="Raouche S."/>
            <person name="Rosso M.N."/>
        </authorList>
    </citation>
    <scope>NUCLEOTIDE SEQUENCE [LARGE SCALE GENOMIC DNA]</scope>
    <source>
        <strain evidence="1 3">BRFM 1820</strain>
    </source>
</reference>
<keyword evidence="3" id="KW-1185">Reference proteome</keyword>
<gene>
    <name evidence="2" type="ORF">OH76DRAFT_1328077</name>
    <name evidence="1" type="ORF">OH76DRAFT_1334282</name>
</gene>
<dbReference type="STRING" id="139420.A0A371CH01"/>
<dbReference type="AlphaFoldDB" id="A0A371CH01"/>
<sequence length="164" mass="18495">YVDDDFGVSLLTDVEWYAPYSRLLPRDQARLLSLWDELGVPHDEPKQVCGPSLPIIGFEVNTVTMSASLPAEGIQALLDTVTAFCSSRRRSLRDFQSLAGYINWALNVFPFLRPALSSLYAKMANKVNPYAAIYINQPIRSELSWLVNHLHNATGIHFLSDEPW</sequence>
<dbReference type="OrthoDB" id="3249498at2759"/>
<evidence type="ECO:0000313" key="3">
    <source>
        <dbReference type="Proteomes" id="UP000256964"/>
    </source>
</evidence>
<protein>
    <recommendedName>
        <fullName evidence="4">Reverse transcriptase domain-containing protein</fullName>
    </recommendedName>
</protein>
<evidence type="ECO:0008006" key="4">
    <source>
        <dbReference type="Google" id="ProtNLM"/>
    </source>
</evidence>
<dbReference type="PANTHER" id="PTHR33050">
    <property type="entry name" value="REVERSE TRANSCRIPTASE DOMAIN-CONTAINING PROTEIN"/>
    <property type="match status" value="1"/>
</dbReference>
<name>A0A371CH01_9APHY</name>
<proteinExistence type="predicted"/>
<dbReference type="PANTHER" id="PTHR33050:SF7">
    <property type="entry name" value="RIBONUCLEASE H"/>
    <property type="match status" value="1"/>
</dbReference>
<feature type="non-terminal residue" evidence="1">
    <location>
        <position position="1"/>
    </location>
</feature>
<accession>A0A371CH01</accession>
<evidence type="ECO:0000313" key="1">
    <source>
        <dbReference type="EMBL" id="RDX39556.1"/>
    </source>
</evidence>
<dbReference type="EMBL" id="KZ857754">
    <property type="protein sequence ID" value="RDX39556.1"/>
    <property type="molecule type" value="Genomic_DNA"/>
</dbReference>
<dbReference type="EMBL" id="KZ857749">
    <property type="protein sequence ID" value="RDX39565.1"/>
    <property type="molecule type" value="Genomic_DNA"/>
</dbReference>
<dbReference type="Proteomes" id="UP000256964">
    <property type="component" value="Unassembled WGS sequence"/>
</dbReference>
<organism evidence="1 3">
    <name type="scientific">Lentinus brumalis</name>
    <dbReference type="NCBI Taxonomy" id="2498619"/>
    <lineage>
        <taxon>Eukaryota</taxon>
        <taxon>Fungi</taxon>
        <taxon>Dikarya</taxon>
        <taxon>Basidiomycota</taxon>
        <taxon>Agaricomycotina</taxon>
        <taxon>Agaricomycetes</taxon>
        <taxon>Polyporales</taxon>
        <taxon>Polyporaceae</taxon>
        <taxon>Lentinus</taxon>
    </lineage>
</organism>
<evidence type="ECO:0000313" key="2">
    <source>
        <dbReference type="EMBL" id="RDX39565.1"/>
    </source>
</evidence>